<evidence type="ECO:0000313" key="3">
    <source>
        <dbReference type="Proteomes" id="UP000032247"/>
    </source>
</evidence>
<dbReference type="PROSITE" id="PS50943">
    <property type="entry name" value="HTH_CROC1"/>
    <property type="match status" value="1"/>
</dbReference>
<organism evidence="2 3">
    <name type="scientific">Bacillus subtilis</name>
    <dbReference type="NCBI Taxonomy" id="1423"/>
    <lineage>
        <taxon>Bacteria</taxon>
        <taxon>Bacillati</taxon>
        <taxon>Bacillota</taxon>
        <taxon>Bacilli</taxon>
        <taxon>Bacillales</taxon>
        <taxon>Bacillaceae</taxon>
        <taxon>Bacillus</taxon>
    </lineage>
</organism>
<dbReference type="PANTHER" id="PTHR46558">
    <property type="entry name" value="TRACRIPTIONAL REGULATORY PROTEIN-RELATED-RELATED"/>
    <property type="match status" value="1"/>
</dbReference>
<accession>A0A0D1L4T7</accession>
<dbReference type="SMART" id="SM00530">
    <property type="entry name" value="HTH_XRE"/>
    <property type="match status" value="1"/>
</dbReference>
<dbReference type="Pfam" id="PF01381">
    <property type="entry name" value="HTH_3"/>
    <property type="match status" value="1"/>
</dbReference>
<reference evidence="2 3" key="1">
    <citation type="submission" date="2014-12" db="EMBL/GenBank/DDBJ databases">
        <title>Comparative genome analysis of Bacillus coagulans HM-08, Clostridium butyricum HM-68, Bacillus subtilis HM-66 and Bacillus licheniformis BL-09.</title>
        <authorList>
            <person name="Zhang H."/>
        </authorList>
    </citation>
    <scope>NUCLEOTIDE SEQUENCE [LARGE SCALE GENOMIC DNA]</scope>
    <source>
        <strain evidence="2 3">HM-66</strain>
    </source>
</reference>
<name>A0A0D1L4T7_BACIU</name>
<dbReference type="PATRIC" id="fig|1423.134.peg.2603"/>
<keyword evidence="1" id="KW-0238">DNA-binding</keyword>
<evidence type="ECO:0000313" key="2">
    <source>
        <dbReference type="EMBL" id="KIU10746.1"/>
    </source>
</evidence>
<dbReference type="Gene3D" id="1.10.260.40">
    <property type="entry name" value="lambda repressor-like DNA-binding domains"/>
    <property type="match status" value="1"/>
</dbReference>
<gene>
    <name evidence="2" type="ORF">SC09_Contig25orf00580</name>
</gene>
<dbReference type="GO" id="GO:0003677">
    <property type="term" value="F:DNA binding"/>
    <property type="evidence" value="ECO:0007669"/>
    <property type="project" value="UniProtKB-KW"/>
</dbReference>
<proteinExistence type="predicted"/>
<dbReference type="PANTHER" id="PTHR46558:SF4">
    <property type="entry name" value="DNA-BIDING PHAGE PROTEIN"/>
    <property type="match status" value="1"/>
</dbReference>
<dbReference type="InterPro" id="IPR001387">
    <property type="entry name" value="Cro/C1-type_HTH"/>
</dbReference>
<dbReference type="CDD" id="cd00093">
    <property type="entry name" value="HTH_XRE"/>
    <property type="match status" value="1"/>
</dbReference>
<comment type="caution">
    <text evidence="2">The sequence shown here is derived from an EMBL/GenBank/DDBJ whole genome shotgun (WGS) entry which is preliminary data.</text>
</comment>
<sequence>MVQEVMVMKKDFGDSISNKVYEYRVLARLSQQELAKKVGVSKQTIFVMEKGNYVPTLLLAFRIAEFFKVDVNEIFTYEKGNDQK</sequence>
<protein>
    <submittedName>
        <fullName evidence="2">Uncharacterized protein</fullName>
    </submittedName>
</protein>
<dbReference type="Proteomes" id="UP000032247">
    <property type="component" value="Unassembled WGS sequence"/>
</dbReference>
<dbReference type="EMBL" id="JXBC01000004">
    <property type="protein sequence ID" value="KIU10746.1"/>
    <property type="molecule type" value="Genomic_DNA"/>
</dbReference>
<dbReference type="AlphaFoldDB" id="A0A0D1L4T7"/>
<dbReference type="SUPFAM" id="SSF47413">
    <property type="entry name" value="lambda repressor-like DNA-binding domains"/>
    <property type="match status" value="1"/>
</dbReference>
<evidence type="ECO:0000256" key="1">
    <source>
        <dbReference type="ARBA" id="ARBA00023125"/>
    </source>
</evidence>
<dbReference type="InterPro" id="IPR010982">
    <property type="entry name" value="Lambda_DNA-bd_dom_sf"/>
</dbReference>